<sequence length="141" mass="15716">MPIHVQCDECFQSYKVKEERAGQTLKCKSCGSRMQVPEADEETEDLFEHYGEPIAPQRKTKTAVKSKKKKSRKKGPSLSMGKLVKKAFGVMSMALGIIMLGASIYMFFEGDSPEGKRSRPVGGLIMASIFMGVGKKWLFDE</sequence>
<feature type="transmembrane region" description="Helical" evidence="2">
    <location>
        <begin position="120"/>
        <end position="139"/>
    </location>
</feature>
<keyword evidence="2" id="KW-0472">Membrane</keyword>
<proteinExistence type="predicted"/>
<evidence type="ECO:0000313" key="3">
    <source>
        <dbReference type="EMBL" id="QDT22970.1"/>
    </source>
</evidence>
<keyword evidence="2" id="KW-1133">Transmembrane helix</keyword>
<dbReference type="Proteomes" id="UP000320421">
    <property type="component" value="Chromosome"/>
</dbReference>
<evidence type="ECO:0000256" key="1">
    <source>
        <dbReference type="SAM" id="MobiDB-lite"/>
    </source>
</evidence>
<dbReference type="AlphaFoldDB" id="A0A517PUC5"/>
<evidence type="ECO:0008006" key="5">
    <source>
        <dbReference type="Google" id="ProtNLM"/>
    </source>
</evidence>
<protein>
    <recommendedName>
        <fullName evidence="5">Zinc finger/thioredoxin putative domain-containing protein</fullName>
    </recommendedName>
</protein>
<feature type="compositionally biased region" description="Basic residues" evidence="1">
    <location>
        <begin position="58"/>
        <end position="75"/>
    </location>
</feature>
<keyword evidence="2" id="KW-0812">Transmembrane</keyword>
<reference evidence="3 4" key="1">
    <citation type="submission" date="2019-02" db="EMBL/GenBank/DDBJ databases">
        <title>Deep-cultivation of Planctomycetes and their phenomic and genomic characterization uncovers novel biology.</title>
        <authorList>
            <person name="Wiegand S."/>
            <person name="Jogler M."/>
            <person name="Boedeker C."/>
            <person name="Pinto D."/>
            <person name="Vollmers J."/>
            <person name="Rivas-Marin E."/>
            <person name="Kohn T."/>
            <person name="Peeters S.H."/>
            <person name="Heuer A."/>
            <person name="Rast P."/>
            <person name="Oberbeckmann S."/>
            <person name="Bunk B."/>
            <person name="Jeske O."/>
            <person name="Meyerdierks A."/>
            <person name="Storesund J.E."/>
            <person name="Kallscheuer N."/>
            <person name="Luecker S."/>
            <person name="Lage O.M."/>
            <person name="Pohl T."/>
            <person name="Merkel B.J."/>
            <person name="Hornburger P."/>
            <person name="Mueller R.-W."/>
            <person name="Bruemmer F."/>
            <person name="Labrenz M."/>
            <person name="Spormann A.M."/>
            <person name="Op den Camp H."/>
            <person name="Overmann J."/>
            <person name="Amann R."/>
            <person name="Jetten M.S.M."/>
            <person name="Mascher T."/>
            <person name="Medema M.H."/>
            <person name="Devos D.P."/>
            <person name="Kaster A.-K."/>
            <person name="Ovreas L."/>
            <person name="Rohde M."/>
            <person name="Galperin M.Y."/>
            <person name="Jogler C."/>
        </authorList>
    </citation>
    <scope>NUCLEOTIDE SEQUENCE [LARGE SCALE GENOMIC DNA]</scope>
    <source>
        <strain evidence="3 4">HG66A1</strain>
    </source>
</reference>
<evidence type="ECO:0000256" key="2">
    <source>
        <dbReference type="SAM" id="Phobius"/>
    </source>
</evidence>
<name>A0A517PUC5_9PLAN</name>
<accession>A0A517PUC5</accession>
<feature type="transmembrane region" description="Helical" evidence="2">
    <location>
        <begin position="87"/>
        <end position="108"/>
    </location>
</feature>
<organism evidence="3 4">
    <name type="scientific">Gimesia chilikensis</name>
    <dbReference type="NCBI Taxonomy" id="2605989"/>
    <lineage>
        <taxon>Bacteria</taxon>
        <taxon>Pseudomonadati</taxon>
        <taxon>Planctomycetota</taxon>
        <taxon>Planctomycetia</taxon>
        <taxon>Planctomycetales</taxon>
        <taxon>Planctomycetaceae</taxon>
        <taxon>Gimesia</taxon>
    </lineage>
</organism>
<dbReference type="RefSeq" id="WP_145189681.1">
    <property type="nucleotide sequence ID" value="NZ_CP036266.1"/>
</dbReference>
<feature type="region of interest" description="Disordered" evidence="1">
    <location>
        <begin position="49"/>
        <end position="78"/>
    </location>
</feature>
<dbReference type="OrthoDB" id="284830at2"/>
<gene>
    <name evidence="3" type="ORF">HG66A1_47810</name>
</gene>
<keyword evidence="4" id="KW-1185">Reference proteome</keyword>
<dbReference type="EMBL" id="CP036266">
    <property type="protein sequence ID" value="QDT22970.1"/>
    <property type="molecule type" value="Genomic_DNA"/>
</dbReference>
<evidence type="ECO:0000313" key="4">
    <source>
        <dbReference type="Proteomes" id="UP000320421"/>
    </source>
</evidence>